<evidence type="ECO:0000256" key="1">
    <source>
        <dbReference type="SAM" id="SignalP"/>
    </source>
</evidence>
<gene>
    <name evidence="2" type="ORF">BCON_0051g00090</name>
</gene>
<evidence type="ECO:0000313" key="3">
    <source>
        <dbReference type="Proteomes" id="UP000297527"/>
    </source>
</evidence>
<comment type="caution">
    <text evidence="2">The sequence shown here is derived from an EMBL/GenBank/DDBJ whole genome shotgun (WGS) entry which is preliminary data.</text>
</comment>
<name>A0A4Z1IHW8_9HELO</name>
<feature type="chain" id="PRO_5021484944" evidence="1">
    <location>
        <begin position="23"/>
        <end position="118"/>
    </location>
</feature>
<protein>
    <submittedName>
        <fullName evidence="2">Uncharacterized protein</fullName>
    </submittedName>
</protein>
<dbReference type="EMBL" id="PQXN01000051">
    <property type="protein sequence ID" value="TGO58770.1"/>
    <property type="molecule type" value="Genomic_DNA"/>
</dbReference>
<evidence type="ECO:0000313" key="2">
    <source>
        <dbReference type="EMBL" id="TGO58770.1"/>
    </source>
</evidence>
<organism evidence="2 3">
    <name type="scientific">Botryotinia convoluta</name>
    <dbReference type="NCBI Taxonomy" id="54673"/>
    <lineage>
        <taxon>Eukaryota</taxon>
        <taxon>Fungi</taxon>
        <taxon>Dikarya</taxon>
        <taxon>Ascomycota</taxon>
        <taxon>Pezizomycotina</taxon>
        <taxon>Leotiomycetes</taxon>
        <taxon>Helotiales</taxon>
        <taxon>Sclerotiniaceae</taxon>
        <taxon>Botryotinia</taxon>
    </lineage>
</organism>
<feature type="signal peptide" evidence="1">
    <location>
        <begin position="1"/>
        <end position="22"/>
    </location>
</feature>
<accession>A0A4Z1IHW8</accession>
<dbReference type="Proteomes" id="UP000297527">
    <property type="component" value="Unassembled WGS sequence"/>
</dbReference>
<keyword evidence="1" id="KW-0732">Signal</keyword>
<keyword evidence="3" id="KW-1185">Reference proteome</keyword>
<reference evidence="2 3" key="1">
    <citation type="submission" date="2017-12" db="EMBL/GenBank/DDBJ databases">
        <title>Comparative genomics of Botrytis spp.</title>
        <authorList>
            <person name="Valero-Jimenez C.A."/>
            <person name="Tapia P."/>
            <person name="Veloso J."/>
            <person name="Silva-Moreno E."/>
            <person name="Staats M."/>
            <person name="Valdes J.H."/>
            <person name="Van Kan J.A.L."/>
        </authorList>
    </citation>
    <scope>NUCLEOTIDE SEQUENCE [LARGE SCALE GENOMIC DNA]</scope>
    <source>
        <strain evidence="2 3">MUCL11595</strain>
    </source>
</reference>
<dbReference type="AlphaFoldDB" id="A0A4Z1IHW8"/>
<sequence>MFLATPHICLVAVLMTKQAAKAQKRCVEAIHQQVAQMSIVLQQLKDIKMLGLQSTIPVFMPRSRETETRRSLQIRHLRMILQANHSIKTMWIITTSFVGSVFWTTWKGGLDASSLYTY</sequence>
<proteinExistence type="predicted"/>